<sequence length="140" mass="15516">MKFGTPEWAKAYCIAINDNPNYRDAAGPEGFPPDGWEGDFLFVVEPAGNLDHEIRMFVGLYHGECTGARVVEEGEEVNAAYIYSGSYDAWVQVIKKELDPIRGLLAGKFKLQGDMAKVLKATRAAQELVVSSTMVDTEFY</sequence>
<accession>A0A0F9R271</accession>
<dbReference type="AlphaFoldDB" id="A0A0F9R271"/>
<feature type="domain" description="SCP2" evidence="1">
    <location>
        <begin position="70"/>
        <end position="123"/>
    </location>
</feature>
<reference evidence="2" key="1">
    <citation type="journal article" date="2015" name="Nature">
        <title>Complex archaea that bridge the gap between prokaryotes and eukaryotes.</title>
        <authorList>
            <person name="Spang A."/>
            <person name="Saw J.H."/>
            <person name="Jorgensen S.L."/>
            <person name="Zaremba-Niedzwiedzka K."/>
            <person name="Martijn J."/>
            <person name="Lind A.E."/>
            <person name="van Eijk R."/>
            <person name="Schleper C."/>
            <person name="Guy L."/>
            <person name="Ettema T.J."/>
        </authorList>
    </citation>
    <scope>NUCLEOTIDE SEQUENCE</scope>
</reference>
<organism evidence="2">
    <name type="scientific">marine sediment metagenome</name>
    <dbReference type="NCBI Taxonomy" id="412755"/>
    <lineage>
        <taxon>unclassified sequences</taxon>
        <taxon>metagenomes</taxon>
        <taxon>ecological metagenomes</taxon>
    </lineage>
</organism>
<dbReference type="InterPro" id="IPR003033">
    <property type="entry name" value="SCP2_sterol-bd_dom"/>
</dbReference>
<dbReference type="EMBL" id="LAZR01004118">
    <property type="protein sequence ID" value="KKN11608.1"/>
    <property type="molecule type" value="Genomic_DNA"/>
</dbReference>
<comment type="caution">
    <text evidence="2">The sequence shown here is derived from an EMBL/GenBank/DDBJ whole genome shotgun (WGS) entry which is preliminary data.</text>
</comment>
<dbReference type="InterPro" id="IPR036527">
    <property type="entry name" value="SCP2_sterol-bd_dom_sf"/>
</dbReference>
<gene>
    <name evidence="2" type="ORF">LCGC14_1024860</name>
</gene>
<evidence type="ECO:0000259" key="1">
    <source>
        <dbReference type="Pfam" id="PF02036"/>
    </source>
</evidence>
<protein>
    <recommendedName>
        <fullName evidence="1">SCP2 domain-containing protein</fullName>
    </recommendedName>
</protein>
<name>A0A0F9R271_9ZZZZ</name>
<dbReference type="Gene3D" id="3.30.1050.10">
    <property type="entry name" value="SCP2 sterol-binding domain"/>
    <property type="match status" value="1"/>
</dbReference>
<dbReference type="Pfam" id="PF02036">
    <property type="entry name" value="SCP2"/>
    <property type="match status" value="1"/>
</dbReference>
<evidence type="ECO:0000313" key="2">
    <source>
        <dbReference type="EMBL" id="KKN11608.1"/>
    </source>
</evidence>
<dbReference type="SUPFAM" id="SSF55718">
    <property type="entry name" value="SCP-like"/>
    <property type="match status" value="1"/>
</dbReference>
<proteinExistence type="predicted"/>